<dbReference type="Proteomes" id="UP000028980">
    <property type="component" value="Unassembled WGS sequence"/>
</dbReference>
<dbReference type="EC" id="5.1.1.7" evidence="3 4"/>
<feature type="active site" description="Proton acceptor" evidence="3">
    <location>
        <position position="199"/>
    </location>
</feature>
<organism evidence="5 6">
    <name type="scientific">Nonlabens ulvanivorans</name>
    <name type="common">Persicivirga ulvanivorans</name>
    <dbReference type="NCBI Taxonomy" id="906888"/>
    <lineage>
        <taxon>Bacteria</taxon>
        <taxon>Pseudomonadati</taxon>
        <taxon>Bacteroidota</taxon>
        <taxon>Flavobacteriia</taxon>
        <taxon>Flavobacteriales</taxon>
        <taxon>Flavobacteriaceae</taxon>
        <taxon>Nonlabens</taxon>
    </lineage>
</organism>
<sequence length="260" mass="28998">MSHIQFYKYQGTGNDFVMIDNRDQLFSKNDTKLIELLCDRKFGIGADGLILLENHPTADFKMVYFNADGQESTMCGNGGRCLVRFAQFLEIIKDTTTFEAIDGLHHARVVDDISISLQMSDVTDMRLENSYVFTDTGSPHHVQLTENLTELDVYKEGKYLRDNVYGKAGANINFVQLQDNNTFKVRTYERGVEDETLSCGTGVTAVAIAMHKTNHTASNEVTLETPGGVLKVSFEACDTGYENIWLTGPALQVFKGTFTA</sequence>
<protein>
    <recommendedName>
        <fullName evidence="3 4">Diaminopimelate epimerase</fullName>
        <shortName evidence="3">DAP epimerase</shortName>
        <ecNumber evidence="3 4">5.1.1.7</ecNumber>
    </recommendedName>
    <alternativeName>
        <fullName evidence="3">PLP-independent amino acid racemase</fullName>
    </alternativeName>
</protein>
<feature type="active site" description="Proton donor" evidence="3">
    <location>
        <position position="75"/>
    </location>
</feature>
<dbReference type="PANTHER" id="PTHR31689">
    <property type="entry name" value="DIAMINOPIMELATE EPIMERASE, CHLOROPLASTIC"/>
    <property type="match status" value="1"/>
</dbReference>
<keyword evidence="3" id="KW-0457">Lysine biosynthesis</keyword>
<keyword evidence="3" id="KW-0963">Cytoplasm</keyword>
<feature type="site" description="Could be important to modulate the pK values of the two catalytic cysteine residues" evidence="3">
    <location>
        <position position="189"/>
    </location>
</feature>
<proteinExistence type="inferred from homology"/>
<dbReference type="Pfam" id="PF01678">
    <property type="entry name" value="DAP_epimerase"/>
    <property type="match status" value="2"/>
</dbReference>
<comment type="subcellular location">
    <subcellularLocation>
        <location evidence="3">Cytoplasm</location>
    </subcellularLocation>
</comment>
<comment type="caution">
    <text evidence="3">Lacks conserved residue(s) required for the propagation of feature annotation.</text>
</comment>
<name>A0A081DBA4_NONUL</name>
<dbReference type="PANTHER" id="PTHR31689:SF0">
    <property type="entry name" value="DIAMINOPIMELATE EPIMERASE"/>
    <property type="match status" value="1"/>
</dbReference>
<reference evidence="5 6" key="1">
    <citation type="journal article" date="2014" name="Genome Announc.">
        <title>Draft Genome Sequences of Marine Flavobacterium Nonlabens Strains NR17, NR24, NR27, NR32, NR33, and Ara13.</title>
        <authorList>
            <person name="Nakanishi M."/>
            <person name="Meirelles P."/>
            <person name="Suzuki R."/>
            <person name="Takatani N."/>
            <person name="Mino S."/>
            <person name="Suda W."/>
            <person name="Oshima K."/>
            <person name="Hattori M."/>
            <person name="Ohkuma M."/>
            <person name="Hosokawa M."/>
            <person name="Miyashita K."/>
            <person name="Thompson F.L."/>
            <person name="Niwa A."/>
            <person name="Sawabe T."/>
            <person name="Sawabe T."/>
        </authorList>
    </citation>
    <scope>NUCLEOTIDE SEQUENCE [LARGE SCALE GENOMIC DNA]</scope>
    <source>
        <strain evidence="6">JCM19296</strain>
    </source>
</reference>
<evidence type="ECO:0000256" key="1">
    <source>
        <dbReference type="ARBA" id="ARBA00010219"/>
    </source>
</evidence>
<dbReference type="GO" id="GO:0008837">
    <property type="term" value="F:diaminopimelate epimerase activity"/>
    <property type="evidence" value="ECO:0007669"/>
    <property type="project" value="UniProtKB-UniRule"/>
</dbReference>
<feature type="binding site" evidence="3">
    <location>
        <position position="171"/>
    </location>
    <ligand>
        <name>substrate</name>
    </ligand>
</feature>
<comment type="subunit">
    <text evidence="3">Homodimer.</text>
</comment>
<accession>A0A081DBA4</accession>
<comment type="similarity">
    <text evidence="1 3">Belongs to the diaminopimelate epimerase family.</text>
</comment>
<keyword evidence="2 3" id="KW-0413">Isomerase</keyword>
<gene>
    <name evidence="3" type="primary">dapF</name>
    <name evidence="5" type="ORF">JCM19296_1797</name>
</gene>
<dbReference type="AlphaFoldDB" id="A0A081DBA4"/>
<feature type="binding site" evidence="3">
    <location>
        <begin position="189"/>
        <end position="190"/>
    </location>
    <ligand>
        <name>substrate</name>
    </ligand>
</feature>
<feature type="site" description="Could be important to modulate the pK values of the two catalytic cysteine residues" evidence="3">
    <location>
        <position position="140"/>
    </location>
</feature>
<feature type="binding site" evidence="3">
    <location>
        <begin position="76"/>
        <end position="77"/>
    </location>
    <ligand>
        <name>substrate</name>
    </ligand>
</feature>
<evidence type="ECO:0000313" key="6">
    <source>
        <dbReference type="Proteomes" id="UP000028980"/>
    </source>
</evidence>
<keyword evidence="3" id="KW-0028">Amino-acid biosynthesis</keyword>
<evidence type="ECO:0000256" key="2">
    <source>
        <dbReference type="ARBA" id="ARBA00023235"/>
    </source>
</evidence>
<dbReference type="Gene3D" id="3.10.310.10">
    <property type="entry name" value="Diaminopimelate Epimerase, Chain A, domain 1"/>
    <property type="match status" value="2"/>
</dbReference>
<dbReference type="NCBIfam" id="TIGR00652">
    <property type="entry name" value="DapF"/>
    <property type="match status" value="1"/>
</dbReference>
<feature type="binding site" evidence="3">
    <location>
        <position position="14"/>
    </location>
    <ligand>
        <name>substrate</name>
    </ligand>
</feature>
<dbReference type="EMBL" id="BBLG01000003">
    <property type="protein sequence ID" value="GAK76200.1"/>
    <property type="molecule type" value="Genomic_DNA"/>
</dbReference>
<comment type="caution">
    <text evidence="5">The sequence shown here is derived from an EMBL/GenBank/DDBJ whole genome shotgun (WGS) entry which is preliminary data.</text>
</comment>
<dbReference type="HAMAP" id="MF_00197">
    <property type="entry name" value="DAP_epimerase"/>
    <property type="match status" value="1"/>
</dbReference>
<dbReference type="SUPFAM" id="SSF54506">
    <property type="entry name" value="Diaminopimelate epimerase-like"/>
    <property type="match status" value="2"/>
</dbReference>
<dbReference type="GO" id="GO:0009089">
    <property type="term" value="P:lysine biosynthetic process via diaminopimelate"/>
    <property type="evidence" value="ECO:0007669"/>
    <property type="project" value="UniProtKB-UniRule"/>
</dbReference>
<dbReference type="UniPathway" id="UPA00034">
    <property type="reaction ID" value="UER00025"/>
</dbReference>
<dbReference type="GO" id="GO:0005829">
    <property type="term" value="C:cytosol"/>
    <property type="evidence" value="ECO:0007669"/>
    <property type="project" value="TreeGrafter"/>
</dbReference>
<feature type="binding site" evidence="3">
    <location>
        <position position="66"/>
    </location>
    <ligand>
        <name>substrate</name>
    </ligand>
</feature>
<dbReference type="InterPro" id="IPR001653">
    <property type="entry name" value="DAP_epimerase_DapF"/>
</dbReference>
<evidence type="ECO:0000256" key="4">
    <source>
        <dbReference type="NCBIfam" id="TIGR00652"/>
    </source>
</evidence>
<evidence type="ECO:0000313" key="5">
    <source>
        <dbReference type="EMBL" id="GAK76200.1"/>
    </source>
</evidence>
<comment type="function">
    <text evidence="3">Catalyzes the stereoinversion of LL-2,6-diaminopimelate (L,L-DAP) to meso-diaminopimelate (meso-DAP), a precursor of L-lysine and an essential component of the bacterial peptidoglycan.</text>
</comment>
<evidence type="ECO:0000256" key="3">
    <source>
        <dbReference type="HAMAP-Rule" id="MF_00197"/>
    </source>
</evidence>
<feature type="binding site" evidence="3">
    <location>
        <begin position="200"/>
        <end position="201"/>
    </location>
    <ligand>
        <name>substrate</name>
    </ligand>
</feature>
<comment type="catalytic activity">
    <reaction evidence="3">
        <text>(2S,6S)-2,6-diaminopimelate = meso-2,6-diaminopimelate</text>
        <dbReference type="Rhea" id="RHEA:15393"/>
        <dbReference type="ChEBI" id="CHEBI:57609"/>
        <dbReference type="ChEBI" id="CHEBI:57791"/>
        <dbReference type="EC" id="5.1.1.7"/>
    </reaction>
</comment>
<comment type="pathway">
    <text evidence="3">Amino-acid biosynthesis; L-lysine biosynthesis via DAP pathway; DL-2,6-diaminopimelate from LL-2,6-diaminopimelate: step 1/1.</text>
</comment>